<name>A0A0S8G5J7_UNCT6</name>
<feature type="transmembrane region" description="Helical" evidence="6">
    <location>
        <begin position="271"/>
        <end position="291"/>
    </location>
</feature>
<keyword evidence="2" id="KW-1003">Cell membrane</keyword>
<evidence type="ECO:0000256" key="3">
    <source>
        <dbReference type="ARBA" id="ARBA00022692"/>
    </source>
</evidence>
<reference evidence="7 8" key="1">
    <citation type="journal article" date="2015" name="Microbiome">
        <title>Genomic resolution of linkages in carbon, nitrogen, and sulfur cycling among widespread estuary sediment bacteria.</title>
        <authorList>
            <person name="Baker B.J."/>
            <person name="Lazar C.S."/>
            <person name="Teske A.P."/>
            <person name="Dick G.J."/>
        </authorList>
    </citation>
    <scope>NUCLEOTIDE SEQUENCE [LARGE SCALE GENOMIC DNA]</scope>
    <source>
        <strain evidence="7">SM23_40</strain>
    </source>
</reference>
<dbReference type="PANTHER" id="PTHR10010">
    <property type="entry name" value="SOLUTE CARRIER FAMILY 34 SODIUM PHOSPHATE , MEMBER 2-RELATED"/>
    <property type="match status" value="1"/>
</dbReference>
<evidence type="ECO:0000256" key="6">
    <source>
        <dbReference type="SAM" id="Phobius"/>
    </source>
</evidence>
<evidence type="ECO:0000313" key="8">
    <source>
        <dbReference type="Proteomes" id="UP000051717"/>
    </source>
</evidence>
<keyword evidence="4 6" id="KW-1133">Transmembrane helix</keyword>
<feature type="transmembrane region" description="Helical" evidence="6">
    <location>
        <begin position="45"/>
        <end position="65"/>
    </location>
</feature>
<protein>
    <recommendedName>
        <fullName evidence="9">Sodium dependent phosphate transporter</fullName>
    </recommendedName>
</protein>
<organism evidence="7 8">
    <name type="scientific">candidate division TA06 bacterium SM23_40</name>
    <dbReference type="NCBI Taxonomy" id="1703774"/>
    <lineage>
        <taxon>Bacteria</taxon>
        <taxon>Bacteria division TA06</taxon>
    </lineage>
</organism>
<evidence type="ECO:0000313" key="7">
    <source>
        <dbReference type="EMBL" id="KPK67810.1"/>
    </source>
</evidence>
<comment type="caution">
    <text evidence="7">The sequence shown here is derived from an EMBL/GenBank/DDBJ whole genome shotgun (WGS) entry which is preliminary data.</text>
</comment>
<feature type="transmembrane region" description="Helical" evidence="6">
    <location>
        <begin position="192"/>
        <end position="210"/>
    </location>
</feature>
<feature type="transmembrane region" description="Helical" evidence="6">
    <location>
        <begin position="342"/>
        <end position="362"/>
    </location>
</feature>
<evidence type="ECO:0000256" key="2">
    <source>
        <dbReference type="ARBA" id="ARBA00022475"/>
    </source>
</evidence>
<feature type="transmembrane region" description="Helical" evidence="6">
    <location>
        <begin position="237"/>
        <end position="265"/>
    </location>
</feature>
<evidence type="ECO:0008006" key="9">
    <source>
        <dbReference type="Google" id="ProtNLM"/>
    </source>
</evidence>
<feature type="transmembrane region" description="Helical" evidence="6">
    <location>
        <begin position="74"/>
        <end position="98"/>
    </location>
</feature>
<dbReference type="EMBL" id="LJUI01000106">
    <property type="protein sequence ID" value="KPK67810.1"/>
    <property type="molecule type" value="Genomic_DNA"/>
</dbReference>
<feature type="transmembrane region" description="Helical" evidence="6">
    <location>
        <begin position="12"/>
        <end position="33"/>
    </location>
</feature>
<sequence length="364" mass="38527">MSSGRRHLALNLVAIFFFLYLFLLSISLLGSAFRLFGEGMAERLVAATSNPLTGLFIGILATALIQSSSLTTSLVVGLVGGGALTVATAIPIVMGANVGTSVTNMIVSVGHLSRKAEFRRAFAAATVHDFFNLCAVLILFPLQIATNFLGRASVWASGLVHAVAGPSFVSPIRLAVDPVTKLIVRLTGESGIITLIVALVLLFLSLKYLVKSLRSTIMRRAEVFFDKVIFRSAIRGLAFGLILTALVQSSSITTSLVVPLAGAGILALEQIYPYTLGANVGTTVTALLASLATGSPAAVSVALAHLFFNVSGIAIIYPLRPVRGIPLFLARGLAEISIKNKLIPLGYILFAFYVVPLLMVWLTR</sequence>
<dbReference type="NCBIfam" id="NF037997">
    <property type="entry name" value="Na_Pi_symport"/>
    <property type="match status" value="2"/>
</dbReference>
<gene>
    <name evidence="7" type="ORF">AMJ82_09810</name>
</gene>
<evidence type="ECO:0000256" key="1">
    <source>
        <dbReference type="ARBA" id="ARBA00004651"/>
    </source>
</evidence>
<dbReference type="GO" id="GO:0005436">
    <property type="term" value="F:sodium:phosphate symporter activity"/>
    <property type="evidence" value="ECO:0007669"/>
    <property type="project" value="InterPro"/>
</dbReference>
<evidence type="ECO:0000256" key="4">
    <source>
        <dbReference type="ARBA" id="ARBA00022989"/>
    </source>
</evidence>
<dbReference type="GO" id="GO:0044341">
    <property type="term" value="P:sodium-dependent phosphate transport"/>
    <property type="evidence" value="ECO:0007669"/>
    <property type="project" value="InterPro"/>
</dbReference>
<proteinExistence type="predicted"/>
<feature type="transmembrane region" description="Helical" evidence="6">
    <location>
        <begin position="298"/>
        <end position="319"/>
    </location>
</feature>
<dbReference type="Proteomes" id="UP000051717">
    <property type="component" value="Unassembled WGS sequence"/>
</dbReference>
<dbReference type="PANTHER" id="PTHR10010:SF46">
    <property type="entry name" value="SODIUM-DEPENDENT PHOSPHATE TRANSPORT PROTEIN 2B"/>
    <property type="match status" value="1"/>
</dbReference>
<feature type="transmembrane region" description="Helical" evidence="6">
    <location>
        <begin position="118"/>
        <end position="140"/>
    </location>
</feature>
<evidence type="ECO:0000256" key="5">
    <source>
        <dbReference type="ARBA" id="ARBA00023136"/>
    </source>
</evidence>
<comment type="subcellular location">
    <subcellularLocation>
        <location evidence="1">Cell membrane</location>
        <topology evidence="1">Multi-pass membrane protein</topology>
    </subcellularLocation>
</comment>
<keyword evidence="5 6" id="KW-0472">Membrane</keyword>
<accession>A0A0S8G5J7</accession>
<dbReference type="InterPro" id="IPR003841">
    <property type="entry name" value="Na/Pi_transpt"/>
</dbReference>
<dbReference type="Pfam" id="PF02690">
    <property type="entry name" value="Na_Pi_cotrans"/>
    <property type="match status" value="2"/>
</dbReference>
<dbReference type="AlphaFoldDB" id="A0A0S8G5J7"/>
<dbReference type="PATRIC" id="fig|1703774.3.peg.904"/>
<keyword evidence="3 6" id="KW-0812">Transmembrane</keyword>
<dbReference type="GO" id="GO:0005886">
    <property type="term" value="C:plasma membrane"/>
    <property type="evidence" value="ECO:0007669"/>
    <property type="project" value="UniProtKB-SubCell"/>
</dbReference>
<feature type="transmembrane region" description="Helical" evidence="6">
    <location>
        <begin position="152"/>
        <end position="172"/>
    </location>
</feature>